<keyword evidence="9" id="KW-1185">Reference proteome</keyword>
<dbReference type="GO" id="GO:0000978">
    <property type="term" value="F:RNA polymerase II cis-regulatory region sequence-specific DNA binding"/>
    <property type="evidence" value="ECO:0007669"/>
    <property type="project" value="TreeGrafter"/>
</dbReference>
<evidence type="ECO:0000256" key="4">
    <source>
        <dbReference type="ARBA" id="ARBA00023242"/>
    </source>
</evidence>
<dbReference type="PANTHER" id="PTHR47424:SF5">
    <property type="entry name" value="ZN(II)2CYS6 TRANSCRIPTION FACTOR (EUROFUNG)"/>
    <property type="match status" value="1"/>
</dbReference>
<evidence type="ECO:0000313" key="9">
    <source>
        <dbReference type="Proteomes" id="UP001163105"/>
    </source>
</evidence>
<gene>
    <name evidence="8" type="ORF">O9K51_05157</name>
</gene>
<dbReference type="InterPro" id="IPR036864">
    <property type="entry name" value="Zn2-C6_fun-type_DNA-bd_sf"/>
</dbReference>
<dbReference type="CDD" id="cd00067">
    <property type="entry name" value="GAL4"/>
    <property type="match status" value="1"/>
</dbReference>
<dbReference type="InterPro" id="IPR051127">
    <property type="entry name" value="Fungal_SecMet_Regulators"/>
</dbReference>
<evidence type="ECO:0000256" key="2">
    <source>
        <dbReference type="ARBA" id="ARBA00023015"/>
    </source>
</evidence>
<dbReference type="SMART" id="SM00066">
    <property type="entry name" value="GAL4"/>
    <property type="match status" value="1"/>
</dbReference>
<keyword evidence="1" id="KW-0479">Metal-binding</keyword>
<dbReference type="SMART" id="SM00906">
    <property type="entry name" value="Fungal_trans"/>
    <property type="match status" value="1"/>
</dbReference>
<feature type="region of interest" description="Disordered" evidence="6">
    <location>
        <begin position="185"/>
        <end position="220"/>
    </location>
</feature>
<dbReference type="GO" id="GO:0000981">
    <property type="term" value="F:DNA-binding transcription factor activity, RNA polymerase II-specific"/>
    <property type="evidence" value="ECO:0007669"/>
    <property type="project" value="InterPro"/>
</dbReference>
<name>A0AB34FSE3_9HYPO</name>
<keyword evidence="5" id="KW-0175">Coiled coil</keyword>
<organism evidence="8 9">
    <name type="scientific">Purpureocillium lavendulum</name>
    <dbReference type="NCBI Taxonomy" id="1247861"/>
    <lineage>
        <taxon>Eukaryota</taxon>
        <taxon>Fungi</taxon>
        <taxon>Dikarya</taxon>
        <taxon>Ascomycota</taxon>
        <taxon>Pezizomycotina</taxon>
        <taxon>Sordariomycetes</taxon>
        <taxon>Hypocreomycetidae</taxon>
        <taxon>Hypocreales</taxon>
        <taxon>Ophiocordycipitaceae</taxon>
        <taxon>Purpureocillium</taxon>
    </lineage>
</organism>
<keyword evidence="4" id="KW-0539">Nucleus</keyword>
<dbReference type="EMBL" id="JAQHRD010000004">
    <property type="protein sequence ID" value="KAJ6441606.1"/>
    <property type="molecule type" value="Genomic_DNA"/>
</dbReference>
<dbReference type="PROSITE" id="PS50048">
    <property type="entry name" value="ZN2_CY6_FUNGAL_2"/>
    <property type="match status" value="1"/>
</dbReference>
<dbReference type="Proteomes" id="UP001163105">
    <property type="component" value="Unassembled WGS sequence"/>
</dbReference>
<feature type="coiled-coil region" evidence="5">
    <location>
        <begin position="99"/>
        <end position="126"/>
    </location>
</feature>
<protein>
    <submittedName>
        <fullName evidence="8">Amidohydrolase family protein</fullName>
    </submittedName>
</protein>
<sequence>MEDSPLSLSSQPVQRLEPRLNSQLNRRSKRGRYTPVACNECKKRKLKCIPTGNDKCQRCIAGGITCIFGSRPPSQAAKSSRVANMKMHVLADASSHHHVRALTDEMAQLRQQVAELADSVRELRENAETTPQPKTTSCVAAAFATSPSTVASRDSAPKHPHFIGPTRPAYGLVVAERSLTRMGIQAPDSAKSTSMSSSRAESPFTGEGADNDDAPTTESEFWANCTPDEVARLLSVFEEEVESVYPFVDTIELASRAEQILRLIRSPNDMDNQPHDRHQAPLSRLDVDMVKLAVATAVAVEAHGKTALSASIAESVESRLSRISRSQVELKGIQLLTMLSIYHFHCDDELLAWRTIGVAARDALEMGLHRRRSLFDNFRDAHSRRDAMRVFWCVYVLDRRWSFGTSLSFALTDRDIDPALPEPDADLAYLRCMISYARLCSKIWDAIPSFGSPSPAIPTEDVHALDLSIQVWLDSIPTHLQIRHPRMLNATGSNNMSQPRVLHRLRALLYLRGNYTRISIYQHYLLSPASIQANLSSARLVVDIAQDTVQVLVHLNATTDVYSRQQNAFNHFLLSAFAVMTLAVCHAPHHFAKSCRESLLQAIELVKGFSRHSVASRRLWNSIRELLPRLKSLQMQSSEQMEPMSDANGNHLVSSETHEGAAADMDTPMDIGQVHVDDGMQFALIPEVTEFSSDLLDLFDTLGQGQHFGDGFGPEFYDPLAGVELQSDGLGISRRFLQGLM</sequence>
<dbReference type="GO" id="GO:0006351">
    <property type="term" value="P:DNA-templated transcription"/>
    <property type="evidence" value="ECO:0007669"/>
    <property type="project" value="InterPro"/>
</dbReference>
<reference evidence="8" key="1">
    <citation type="submission" date="2023-01" db="EMBL/GenBank/DDBJ databases">
        <title>The growth and conidiation of Purpureocillium lavendulum are regulated by nitrogen source and histone H3K14 acetylation.</title>
        <authorList>
            <person name="Tang P."/>
            <person name="Han J."/>
            <person name="Zhang C."/>
            <person name="Tang P."/>
            <person name="Qi F."/>
            <person name="Zhang K."/>
            <person name="Liang L."/>
        </authorList>
    </citation>
    <scope>NUCLEOTIDE SEQUENCE</scope>
    <source>
        <strain evidence="8">YMF1.00683</strain>
    </source>
</reference>
<evidence type="ECO:0000259" key="7">
    <source>
        <dbReference type="PROSITE" id="PS50048"/>
    </source>
</evidence>
<dbReference type="GO" id="GO:0008270">
    <property type="term" value="F:zinc ion binding"/>
    <property type="evidence" value="ECO:0007669"/>
    <property type="project" value="InterPro"/>
</dbReference>
<evidence type="ECO:0000256" key="3">
    <source>
        <dbReference type="ARBA" id="ARBA00023163"/>
    </source>
</evidence>
<evidence type="ECO:0000256" key="6">
    <source>
        <dbReference type="SAM" id="MobiDB-lite"/>
    </source>
</evidence>
<dbReference type="PANTHER" id="PTHR47424">
    <property type="entry name" value="REGULATORY PROTEIN GAL4"/>
    <property type="match status" value="1"/>
</dbReference>
<evidence type="ECO:0000313" key="8">
    <source>
        <dbReference type="EMBL" id="KAJ6441606.1"/>
    </source>
</evidence>
<dbReference type="AlphaFoldDB" id="A0AB34FSE3"/>
<keyword evidence="3" id="KW-0804">Transcription</keyword>
<proteinExistence type="predicted"/>
<dbReference type="GO" id="GO:0000435">
    <property type="term" value="P:positive regulation of transcription from RNA polymerase II promoter by galactose"/>
    <property type="evidence" value="ECO:0007669"/>
    <property type="project" value="TreeGrafter"/>
</dbReference>
<dbReference type="SUPFAM" id="SSF57701">
    <property type="entry name" value="Zn2/Cys6 DNA-binding domain"/>
    <property type="match status" value="1"/>
</dbReference>
<dbReference type="Gene3D" id="4.10.240.10">
    <property type="entry name" value="Zn(2)-C6 fungal-type DNA-binding domain"/>
    <property type="match status" value="1"/>
</dbReference>
<evidence type="ECO:0000256" key="5">
    <source>
        <dbReference type="SAM" id="Coils"/>
    </source>
</evidence>
<dbReference type="GO" id="GO:0005634">
    <property type="term" value="C:nucleus"/>
    <property type="evidence" value="ECO:0007669"/>
    <property type="project" value="TreeGrafter"/>
</dbReference>
<accession>A0AB34FSE3</accession>
<dbReference type="Pfam" id="PF00172">
    <property type="entry name" value="Zn_clus"/>
    <property type="match status" value="1"/>
</dbReference>
<dbReference type="CDD" id="cd12148">
    <property type="entry name" value="fungal_TF_MHR"/>
    <property type="match status" value="1"/>
</dbReference>
<dbReference type="PROSITE" id="PS00463">
    <property type="entry name" value="ZN2_CY6_FUNGAL_1"/>
    <property type="match status" value="1"/>
</dbReference>
<dbReference type="InterPro" id="IPR001138">
    <property type="entry name" value="Zn2Cys6_DnaBD"/>
</dbReference>
<comment type="caution">
    <text evidence="8">The sequence shown here is derived from an EMBL/GenBank/DDBJ whole genome shotgun (WGS) entry which is preliminary data.</text>
</comment>
<feature type="domain" description="Zn(2)-C6 fungal-type" evidence="7">
    <location>
        <begin position="37"/>
        <end position="68"/>
    </location>
</feature>
<evidence type="ECO:0000256" key="1">
    <source>
        <dbReference type="ARBA" id="ARBA00022723"/>
    </source>
</evidence>
<keyword evidence="2" id="KW-0805">Transcription regulation</keyword>
<dbReference type="InterPro" id="IPR007219">
    <property type="entry name" value="XnlR_reg_dom"/>
</dbReference>
<feature type="compositionally biased region" description="Low complexity" evidence="6">
    <location>
        <begin position="186"/>
        <end position="202"/>
    </location>
</feature>
<dbReference type="Pfam" id="PF04082">
    <property type="entry name" value="Fungal_trans"/>
    <property type="match status" value="1"/>
</dbReference>